<protein>
    <submittedName>
        <fullName evidence="2">Uncharacterized protein</fullName>
    </submittedName>
</protein>
<dbReference type="EMBL" id="KZ293691">
    <property type="protein sequence ID" value="PBK85446.1"/>
    <property type="molecule type" value="Genomic_DNA"/>
</dbReference>
<feature type="region of interest" description="Disordered" evidence="1">
    <location>
        <begin position="45"/>
        <end position="71"/>
    </location>
</feature>
<reference evidence="3" key="1">
    <citation type="journal article" date="2017" name="Nat. Ecol. Evol.">
        <title>Genome expansion and lineage-specific genetic innovations in the forest pathogenic fungi Armillaria.</title>
        <authorList>
            <person name="Sipos G."/>
            <person name="Prasanna A.N."/>
            <person name="Walter M.C."/>
            <person name="O'Connor E."/>
            <person name="Balint B."/>
            <person name="Krizsan K."/>
            <person name="Kiss B."/>
            <person name="Hess J."/>
            <person name="Varga T."/>
            <person name="Slot J."/>
            <person name="Riley R."/>
            <person name="Boka B."/>
            <person name="Rigling D."/>
            <person name="Barry K."/>
            <person name="Lee J."/>
            <person name="Mihaltcheva S."/>
            <person name="LaButti K."/>
            <person name="Lipzen A."/>
            <person name="Waldron R."/>
            <person name="Moloney N.M."/>
            <person name="Sperisen C."/>
            <person name="Kredics L."/>
            <person name="Vagvoelgyi C."/>
            <person name="Patrignani A."/>
            <person name="Fitzpatrick D."/>
            <person name="Nagy I."/>
            <person name="Doyle S."/>
            <person name="Anderson J.B."/>
            <person name="Grigoriev I.V."/>
            <person name="Gueldener U."/>
            <person name="Muensterkoetter M."/>
            <person name="Nagy L.G."/>
        </authorList>
    </citation>
    <scope>NUCLEOTIDE SEQUENCE [LARGE SCALE GENOMIC DNA]</scope>
    <source>
        <strain evidence="3">Ar21-2</strain>
    </source>
</reference>
<evidence type="ECO:0000313" key="2">
    <source>
        <dbReference type="EMBL" id="PBK85446.1"/>
    </source>
</evidence>
<evidence type="ECO:0000313" key="3">
    <source>
        <dbReference type="Proteomes" id="UP000217790"/>
    </source>
</evidence>
<gene>
    <name evidence="2" type="ORF">ARMGADRAFT_1087614</name>
</gene>
<feature type="region of interest" description="Disordered" evidence="1">
    <location>
        <begin position="392"/>
        <end position="413"/>
    </location>
</feature>
<accession>A0A2H3DD90</accession>
<organism evidence="2 3">
    <name type="scientific">Armillaria gallica</name>
    <name type="common">Bulbous honey fungus</name>
    <name type="synonym">Armillaria bulbosa</name>
    <dbReference type="NCBI Taxonomy" id="47427"/>
    <lineage>
        <taxon>Eukaryota</taxon>
        <taxon>Fungi</taxon>
        <taxon>Dikarya</taxon>
        <taxon>Basidiomycota</taxon>
        <taxon>Agaricomycotina</taxon>
        <taxon>Agaricomycetes</taxon>
        <taxon>Agaricomycetidae</taxon>
        <taxon>Agaricales</taxon>
        <taxon>Marasmiineae</taxon>
        <taxon>Physalacriaceae</taxon>
        <taxon>Armillaria</taxon>
    </lineage>
</organism>
<dbReference type="InParanoid" id="A0A2H3DD90"/>
<dbReference type="AlphaFoldDB" id="A0A2H3DD90"/>
<feature type="compositionally biased region" description="Low complexity" evidence="1">
    <location>
        <begin position="45"/>
        <end position="65"/>
    </location>
</feature>
<sequence>MSLEDLLSALLYSGYELCPMDPTRPGNDLPWTTYPELSHYFENASPLSSTSSNSDDSLQSQSASPPNVQPTNVAFVLPDASSFGDLDIRSTGAFFDGINMEMHATNTLVARACSYTPVQSYLSNPPNFEPAGVAFTLPDASRRTDMLSHKPWRLSSFLDAILKLRDFPAKPILKSSDLPAQRYRCFFHATRRVDEENGRDKHVVDGFGFLHPPHVEGDTTEDVRDHRVACGTVGGEHDGMGFVTIAGYISADANSRASAQDSPFDEVYPLSSVRGGDDFRFHSQGNGAYGLDMSLQSCTSHAGVDHQQIVDHAGLRTCNAYLEPPQIAPPCSSQVYIPRQESEDMRDSVPNHLAGESHLYFESTIITPPLNSITFNGSSYTEMDADSLISRPSTENLTSASSLPAQESSHGRPPSITSVYRLFLDAHAVALSSKTILNQAFEQDQASEPAVVITDAKFNSFRRIRRYIYIISAFANNLTSSLVSKCESKKTKRKPYQKSTLGSKKSSREIYREGKHLSQRVIICEPTHSLSKMFQHMTPRCSADGRHEYEQLTDLEIDKLLEIYNVPADQVPSVFYGLRRQHTLDVLYTCPMDKLSSPSLNSKRTA</sequence>
<evidence type="ECO:0000256" key="1">
    <source>
        <dbReference type="SAM" id="MobiDB-lite"/>
    </source>
</evidence>
<dbReference type="Proteomes" id="UP000217790">
    <property type="component" value="Unassembled WGS sequence"/>
</dbReference>
<keyword evidence="3" id="KW-1185">Reference proteome</keyword>
<dbReference type="OrthoDB" id="3011067at2759"/>
<proteinExistence type="predicted"/>
<feature type="compositionally biased region" description="Polar residues" evidence="1">
    <location>
        <begin position="392"/>
        <end position="408"/>
    </location>
</feature>
<name>A0A2H3DD90_ARMGA</name>